<dbReference type="EMBL" id="AP027271">
    <property type="protein sequence ID" value="BDX03624.1"/>
    <property type="molecule type" value="Genomic_DNA"/>
</dbReference>
<keyword evidence="1" id="KW-1133">Transmembrane helix</keyword>
<dbReference type="Proteomes" id="UP001307608">
    <property type="component" value="Chromosome"/>
</dbReference>
<dbReference type="RefSeq" id="WP_338268285.1">
    <property type="nucleotide sequence ID" value="NZ_AP027271.1"/>
</dbReference>
<dbReference type="PANTHER" id="PTHR34801:SF6">
    <property type="entry name" value="SLL1620 PROTEIN"/>
    <property type="match status" value="1"/>
</dbReference>
<name>A0ABN6WPB8_9GAMM</name>
<sequence>MVRWIIGLVVALVIGFCIYVSISNTLPEGLGLTDGLLKPCPSSPNCVSTQALEDDVLHYAEPIVYTDSRKSTQLKLESYMLKNGRARIISSSLGYVHFEVKSPIVGYVDDVEFYLPDADSVVHIRSASRVGYSDLGVNRERVRQIQDLLVD</sequence>
<evidence type="ECO:0000313" key="2">
    <source>
        <dbReference type="EMBL" id="BDX03624.1"/>
    </source>
</evidence>
<evidence type="ECO:0000313" key="3">
    <source>
        <dbReference type="Proteomes" id="UP001307608"/>
    </source>
</evidence>
<dbReference type="PIRSF" id="PIRSF026426">
    <property type="entry name" value="DUF1499"/>
    <property type="match status" value="1"/>
</dbReference>
<dbReference type="InterPro" id="IPR010865">
    <property type="entry name" value="DUF1499"/>
</dbReference>
<keyword evidence="3" id="KW-1185">Reference proteome</keyword>
<dbReference type="Pfam" id="PF07386">
    <property type="entry name" value="DUF1499"/>
    <property type="match status" value="1"/>
</dbReference>
<dbReference type="PANTHER" id="PTHR34801">
    <property type="entry name" value="EXPRESSED PROTEIN"/>
    <property type="match status" value="1"/>
</dbReference>
<evidence type="ECO:0000256" key="1">
    <source>
        <dbReference type="SAM" id="Phobius"/>
    </source>
</evidence>
<keyword evidence="1" id="KW-0812">Transmembrane</keyword>
<accession>A0ABN6WPB8</accession>
<organism evidence="2 3">
    <name type="scientific">Marinomonas pontica</name>
    <dbReference type="NCBI Taxonomy" id="264739"/>
    <lineage>
        <taxon>Bacteria</taxon>
        <taxon>Pseudomonadati</taxon>
        <taxon>Pseudomonadota</taxon>
        <taxon>Gammaproteobacteria</taxon>
        <taxon>Oceanospirillales</taxon>
        <taxon>Oceanospirillaceae</taxon>
        <taxon>Marinomonas</taxon>
    </lineage>
</organism>
<proteinExistence type="predicted"/>
<evidence type="ECO:0008006" key="4">
    <source>
        <dbReference type="Google" id="ProtNLM"/>
    </source>
</evidence>
<protein>
    <recommendedName>
        <fullName evidence="4">DUF1499 domain-containing protein</fullName>
    </recommendedName>
</protein>
<keyword evidence="1" id="KW-0472">Membrane</keyword>
<feature type="transmembrane region" description="Helical" evidence="1">
    <location>
        <begin position="5"/>
        <end position="22"/>
    </location>
</feature>
<gene>
    <name evidence="2" type="ORF">MACH16_23720</name>
</gene>
<reference evidence="2 3" key="1">
    <citation type="submission" date="2023-01" db="EMBL/GenBank/DDBJ databases">
        <title>Complete genome sequence of Marinomonas pontica strain 200518_36.</title>
        <authorList>
            <person name="Ueki S."/>
            <person name="Gajardo G."/>
            <person name="Maruyama F."/>
        </authorList>
    </citation>
    <scope>NUCLEOTIDE SEQUENCE [LARGE SCALE GENOMIC DNA]</scope>
    <source>
        <strain evidence="2 3">200518_36</strain>
    </source>
</reference>